<feature type="compositionally biased region" description="Low complexity" evidence="1">
    <location>
        <begin position="15"/>
        <end position="25"/>
    </location>
</feature>
<protein>
    <submittedName>
        <fullName evidence="2">Uncharacterized protein</fullName>
    </submittedName>
</protein>
<feature type="compositionally biased region" description="Polar residues" evidence="1">
    <location>
        <begin position="1"/>
        <end position="10"/>
    </location>
</feature>
<name>A0A5E7H540_PSEFL</name>
<accession>A0A5E7H540</accession>
<evidence type="ECO:0000313" key="2">
    <source>
        <dbReference type="EMBL" id="VVO59094.1"/>
    </source>
</evidence>
<reference evidence="2 3" key="1">
    <citation type="submission" date="2019-09" db="EMBL/GenBank/DDBJ databases">
        <authorList>
            <person name="Chandra G."/>
            <person name="Truman W A."/>
        </authorList>
    </citation>
    <scope>NUCLEOTIDE SEQUENCE [LARGE SCALE GENOMIC DNA]</scope>
    <source>
        <strain evidence="2">PS880</strain>
    </source>
</reference>
<feature type="compositionally biased region" description="Polar residues" evidence="1">
    <location>
        <begin position="202"/>
        <end position="217"/>
    </location>
</feature>
<proteinExistence type="predicted"/>
<evidence type="ECO:0000313" key="3">
    <source>
        <dbReference type="Proteomes" id="UP000375525"/>
    </source>
</evidence>
<gene>
    <name evidence="2" type="ORF">PS880_00704</name>
</gene>
<evidence type="ECO:0000256" key="1">
    <source>
        <dbReference type="SAM" id="MobiDB-lite"/>
    </source>
</evidence>
<dbReference type="Proteomes" id="UP000375525">
    <property type="component" value="Unassembled WGS sequence"/>
</dbReference>
<feature type="region of interest" description="Disordered" evidence="1">
    <location>
        <begin position="165"/>
        <end position="218"/>
    </location>
</feature>
<dbReference type="EMBL" id="CABVIH010000003">
    <property type="protein sequence ID" value="VVO59094.1"/>
    <property type="molecule type" value="Genomic_DNA"/>
</dbReference>
<feature type="region of interest" description="Disordered" evidence="1">
    <location>
        <begin position="1"/>
        <end position="31"/>
    </location>
</feature>
<sequence length="547" mass="61992">MKRQKTINTNPPDTPSTSTRTSPGDDSVRIDRSRTIGRAVLELEQTPDIQTPSVSPDVAPRQTVVVTGMPDRTLAPVSDTPERSEILVIIKPELAAKLTAADITSGLRYDKLKRIYVDVAETGTVLVRKNAEGDYQATASFMELNPSGPVLDPIKGMMLWEPRRQALPPSEEGSRAEISQPPADENFGPGPSKRSRPEETIDSFNTGEGTPRMTVNSKPDPIPWETWGEMTKPVHGSSIQIGSLHYKTMPIATVYDVKQRAPVYIQHPDFVPSIFATFDHMLYEQPWKQPIKAIPIGENNWRVEDDSRLFEKPLSQSVAETFKDFTDYTSWGVAKYLLEGNRVHEEYSGALIQHQIYNTQMSEAIQTLRYWKGDKTVSAPRRENPLDMLRISAHRNKNLERNRVDLQHPLNMHGLSRLDFDTRRFPLEWSHYKADPSDFNLRRLLGALLVRNGYEVFPLTQVHTDPILVFKRDNHDKVYAVNLRVVIGDYYESGKPPALTNRALGDRVGRLAQEAMIAAATHKKLIWLTGGIQKIDTQEYVFIVREY</sequence>
<organism evidence="2 3">
    <name type="scientific">Pseudomonas fluorescens</name>
    <dbReference type="NCBI Taxonomy" id="294"/>
    <lineage>
        <taxon>Bacteria</taxon>
        <taxon>Pseudomonadati</taxon>
        <taxon>Pseudomonadota</taxon>
        <taxon>Gammaproteobacteria</taxon>
        <taxon>Pseudomonadales</taxon>
        <taxon>Pseudomonadaceae</taxon>
        <taxon>Pseudomonas</taxon>
    </lineage>
</organism>
<dbReference type="AlphaFoldDB" id="A0A5E7H540"/>